<reference evidence="3" key="1">
    <citation type="submission" date="2022-12" db="EMBL/GenBank/DDBJ databases">
        <title>Paracoccus onchidii sp. nov., isolated from a marine invertebrate from the South China Sea.</title>
        <authorList>
            <person name="Xu S."/>
            <person name="Liu Z."/>
            <person name="Xu Y."/>
        </authorList>
    </citation>
    <scope>NUCLEOTIDE SEQUENCE</scope>
    <source>
        <strain evidence="3">Z330</strain>
    </source>
</reference>
<dbReference type="Gene3D" id="3.40.50.12370">
    <property type="match status" value="1"/>
</dbReference>
<evidence type="ECO:0000313" key="3">
    <source>
        <dbReference type="EMBL" id="MDB6176541.1"/>
    </source>
</evidence>
<dbReference type="InterPro" id="IPR006016">
    <property type="entry name" value="UspA"/>
</dbReference>
<dbReference type="Proteomes" id="UP001165641">
    <property type="component" value="Unassembled WGS sequence"/>
</dbReference>
<dbReference type="EMBL" id="JAQBIE010000003">
    <property type="protein sequence ID" value="MDB6176541.1"/>
    <property type="molecule type" value="Genomic_DNA"/>
</dbReference>
<proteinExistence type="inferred from homology"/>
<dbReference type="Pfam" id="PF00582">
    <property type="entry name" value="Usp"/>
    <property type="match status" value="1"/>
</dbReference>
<evidence type="ECO:0000256" key="1">
    <source>
        <dbReference type="ARBA" id="ARBA00008791"/>
    </source>
</evidence>
<gene>
    <name evidence="3" type="ORF">PAF17_03370</name>
</gene>
<dbReference type="PANTHER" id="PTHR46268:SF15">
    <property type="entry name" value="UNIVERSAL STRESS PROTEIN HP_0031"/>
    <property type="match status" value="1"/>
</dbReference>
<evidence type="ECO:0000259" key="2">
    <source>
        <dbReference type="Pfam" id="PF00582"/>
    </source>
</evidence>
<keyword evidence="4" id="KW-1185">Reference proteome</keyword>
<dbReference type="PRINTS" id="PR01438">
    <property type="entry name" value="UNVRSLSTRESS"/>
</dbReference>
<dbReference type="InterPro" id="IPR006015">
    <property type="entry name" value="Universal_stress_UspA"/>
</dbReference>
<dbReference type="PANTHER" id="PTHR46268">
    <property type="entry name" value="STRESS RESPONSE PROTEIN NHAX"/>
    <property type="match status" value="1"/>
</dbReference>
<dbReference type="RefSeq" id="WP_271887668.1">
    <property type="nucleotide sequence ID" value="NZ_JAQBIE010000003.1"/>
</dbReference>
<organism evidence="3 4">
    <name type="scientific">Paracoccus onchidii</name>
    <dbReference type="NCBI Taxonomy" id="3017813"/>
    <lineage>
        <taxon>Bacteria</taxon>
        <taxon>Pseudomonadati</taxon>
        <taxon>Pseudomonadota</taxon>
        <taxon>Alphaproteobacteria</taxon>
        <taxon>Rhodobacterales</taxon>
        <taxon>Paracoccaceae</taxon>
        <taxon>Paracoccus</taxon>
    </lineage>
</organism>
<protein>
    <submittedName>
        <fullName evidence="3">Universal stress protein</fullName>
    </submittedName>
</protein>
<dbReference type="SUPFAM" id="SSF52402">
    <property type="entry name" value="Adenine nucleotide alpha hydrolases-like"/>
    <property type="match status" value="1"/>
</dbReference>
<dbReference type="CDD" id="cd00293">
    <property type="entry name" value="USP-like"/>
    <property type="match status" value="1"/>
</dbReference>
<comment type="similarity">
    <text evidence="1">Belongs to the universal stress protein A family.</text>
</comment>
<accession>A0ABT4ZAZ8</accession>
<sequence>MAYKTILTVLTAPEQIPQLDAAAIMATREDAHLDVMCIGIDHSHAGYYFPGATPYAYQDVIDQAIVRAKRLEEVVRTHLAPSTDLRWAAESAVAQIGSISSLVGMRARFSDLTVLGRPYCDGADADTEAVVEAALFEGSCPVLVVPESGLPAPAPRHIMIAWNQSAEAMTAVRRSLPMLKQAETVEVTLVDPRRSGPERSDPGGALTQMLARHGVRAEIAVLARMEPAISDELMRRATEIGADMIVMGAYGHSRFREAILGGATRNMLEKTTLPILMAH</sequence>
<evidence type="ECO:0000313" key="4">
    <source>
        <dbReference type="Proteomes" id="UP001165641"/>
    </source>
</evidence>
<feature type="domain" description="UspA" evidence="2">
    <location>
        <begin position="156"/>
        <end position="278"/>
    </location>
</feature>
<comment type="caution">
    <text evidence="3">The sequence shown here is derived from an EMBL/GenBank/DDBJ whole genome shotgun (WGS) entry which is preliminary data.</text>
</comment>
<name>A0ABT4ZAZ8_9RHOB</name>